<name>A0A0M0JW66_9EUKA</name>
<evidence type="ECO:0000313" key="3">
    <source>
        <dbReference type="Proteomes" id="UP000037460"/>
    </source>
</evidence>
<feature type="compositionally biased region" description="Low complexity" evidence="1">
    <location>
        <begin position="14"/>
        <end position="23"/>
    </location>
</feature>
<feature type="region of interest" description="Disordered" evidence="1">
    <location>
        <begin position="1"/>
        <end position="23"/>
    </location>
</feature>
<comment type="caution">
    <text evidence="2">The sequence shown here is derived from an EMBL/GenBank/DDBJ whole genome shotgun (WGS) entry which is preliminary data.</text>
</comment>
<proteinExistence type="predicted"/>
<dbReference type="AlphaFoldDB" id="A0A0M0JW66"/>
<dbReference type="EMBL" id="JWZX01002154">
    <property type="protein sequence ID" value="KOO30824.1"/>
    <property type="molecule type" value="Genomic_DNA"/>
</dbReference>
<protein>
    <submittedName>
        <fullName evidence="2">Uncharacterized protein</fullName>
    </submittedName>
</protein>
<organism evidence="2 3">
    <name type="scientific">Chrysochromulina tobinii</name>
    <dbReference type="NCBI Taxonomy" id="1460289"/>
    <lineage>
        <taxon>Eukaryota</taxon>
        <taxon>Haptista</taxon>
        <taxon>Haptophyta</taxon>
        <taxon>Prymnesiophyceae</taxon>
        <taxon>Prymnesiales</taxon>
        <taxon>Chrysochromulinaceae</taxon>
        <taxon>Chrysochromulina</taxon>
    </lineage>
</organism>
<gene>
    <name evidence="2" type="ORF">Ctob_016324</name>
</gene>
<keyword evidence="3" id="KW-1185">Reference proteome</keyword>
<reference evidence="3" key="1">
    <citation type="journal article" date="2015" name="PLoS Genet.">
        <title>Genome Sequence and Transcriptome Analyses of Chrysochromulina tobin: Metabolic Tools for Enhanced Algal Fitness in the Prominent Order Prymnesiales (Haptophyceae).</title>
        <authorList>
            <person name="Hovde B.T."/>
            <person name="Deodato C.R."/>
            <person name="Hunsperger H.M."/>
            <person name="Ryken S.A."/>
            <person name="Yost W."/>
            <person name="Jha R.K."/>
            <person name="Patterson J."/>
            <person name="Monnat R.J. Jr."/>
            <person name="Barlow S.B."/>
            <person name="Starkenburg S.R."/>
            <person name="Cattolico R.A."/>
        </authorList>
    </citation>
    <scope>NUCLEOTIDE SEQUENCE</scope>
    <source>
        <strain evidence="3">CCMP291</strain>
    </source>
</reference>
<evidence type="ECO:0000256" key="1">
    <source>
        <dbReference type="SAM" id="MobiDB-lite"/>
    </source>
</evidence>
<sequence>MSLRLTFPESTFNSSSGSVVPSPAGAARADAVRTLFASTPLTAPVYSTDRIITFTLRLAGDVAAFTESVRGEMASAIATTASVNVTACTETCWWN</sequence>
<accession>A0A0M0JW66</accession>
<evidence type="ECO:0000313" key="2">
    <source>
        <dbReference type="EMBL" id="KOO30824.1"/>
    </source>
</evidence>
<dbReference type="Proteomes" id="UP000037460">
    <property type="component" value="Unassembled WGS sequence"/>
</dbReference>